<dbReference type="EMBL" id="PGFB01000006">
    <property type="protein sequence ID" value="PJJ55390.1"/>
    <property type="molecule type" value="Genomic_DNA"/>
</dbReference>
<sequence length="66" mass="7022">MAEPQPPRWINKWFRRGAFAIIGGAALGIIGSLGGAATGWLIVPQFALIALGVVFIVIAIIRPPRD</sequence>
<evidence type="ECO:0000313" key="3">
    <source>
        <dbReference type="Proteomes" id="UP000230161"/>
    </source>
</evidence>
<feature type="transmembrane region" description="Helical" evidence="1">
    <location>
        <begin position="42"/>
        <end position="61"/>
    </location>
</feature>
<dbReference type="Proteomes" id="UP000230161">
    <property type="component" value="Unassembled WGS sequence"/>
</dbReference>
<feature type="transmembrane region" description="Helical" evidence="1">
    <location>
        <begin position="17"/>
        <end position="36"/>
    </location>
</feature>
<keyword evidence="1" id="KW-0472">Membrane</keyword>
<comment type="caution">
    <text evidence="2">The sequence shown here is derived from an EMBL/GenBank/DDBJ whole genome shotgun (WGS) entry which is preliminary data.</text>
</comment>
<reference evidence="2 3" key="1">
    <citation type="submission" date="2017-11" db="EMBL/GenBank/DDBJ databases">
        <title>Genomic Encyclopedia of Archaeal and Bacterial Type Strains, Phase II (KMG-II): From Individual Species to Whole Genera.</title>
        <authorList>
            <person name="Goeker M."/>
        </authorList>
    </citation>
    <scope>NUCLEOTIDE SEQUENCE [LARGE SCALE GENOMIC DNA]</scope>
    <source>
        <strain evidence="2 3">DSM 25625</strain>
    </source>
</reference>
<name>A0A2M9BBQ8_9MICO</name>
<keyword evidence="3" id="KW-1185">Reference proteome</keyword>
<keyword evidence="1" id="KW-0812">Transmembrane</keyword>
<evidence type="ECO:0000256" key="1">
    <source>
        <dbReference type="SAM" id="Phobius"/>
    </source>
</evidence>
<gene>
    <name evidence="2" type="ORF">CLV54_3284</name>
</gene>
<dbReference type="AlphaFoldDB" id="A0A2M9BBQ8"/>
<keyword evidence="1" id="KW-1133">Transmembrane helix</keyword>
<evidence type="ECO:0000313" key="2">
    <source>
        <dbReference type="EMBL" id="PJJ55390.1"/>
    </source>
</evidence>
<dbReference type="RefSeq" id="WP_100346042.1">
    <property type="nucleotide sequence ID" value="NZ_PGFB01000006.1"/>
</dbReference>
<protein>
    <submittedName>
        <fullName evidence="2">Uncharacterized protein</fullName>
    </submittedName>
</protein>
<organism evidence="2 3">
    <name type="scientific">Compostimonas suwonensis</name>
    <dbReference type="NCBI Taxonomy" id="1048394"/>
    <lineage>
        <taxon>Bacteria</taxon>
        <taxon>Bacillati</taxon>
        <taxon>Actinomycetota</taxon>
        <taxon>Actinomycetes</taxon>
        <taxon>Micrococcales</taxon>
        <taxon>Microbacteriaceae</taxon>
        <taxon>Compostimonas</taxon>
    </lineage>
</organism>
<proteinExistence type="predicted"/>
<accession>A0A2M9BBQ8</accession>